<organism evidence="9 10">
    <name type="scientific">Aplysia californica</name>
    <name type="common">California sea hare</name>
    <dbReference type="NCBI Taxonomy" id="6500"/>
    <lineage>
        <taxon>Eukaryota</taxon>
        <taxon>Metazoa</taxon>
        <taxon>Spiralia</taxon>
        <taxon>Lophotrochozoa</taxon>
        <taxon>Mollusca</taxon>
        <taxon>Gastropoda</taxon>
        <taxon>Heterobranchia</taxon>
        <taxon>Euthyneura</taxon>
        <taxon>Tectipleura</taxon>
        <taxon>Aplysiida</taxon>
        <taxon>Aplysioidea</taxon>
        <taxon>Aplysiidae</taxon>
        <taxon>Aplysia</taxon>
    </lineage>
</organism>
<evidence type="ECO:0000313" key="9">
    <source>
        <dbReference type="Proteomes" id="UP000694888"/>
    </source>
</evidence>
<dbReference type="PANTHER" id="PTHR18905:SF13">
    <property type="entry name" value="NON-CENTROSOMAL MICROTUBULE ARRAY"/>
    <property type="match status" value="1"/>
</dbReference>
<feature type="compositionally biased region" description="Basic residues" evidence="7">
    <location>
        <begin position="538"/>
        <end position="548"/>
    </location>
</feature>
<protein>
    <submittedName>
        <fullName evidence="10">Ninein</fullName>
    </submittedName>
</protein>
<evidence type="ECO:0000259" key="8">
    <source>
        <dbReference type="PROSITE" id="PS50222"/>
    </source>
</evidence>
<feature type="coiled-coil region" evidence="6">
    <location>
        <begin position="1191"/>
        <end position="1261"/>
    </location>
</feature>
<sequence length="1432" mass="163915">MMREQQPEGDRPMRIIARFGGPKPRAPKEVEGKQVKRRRQQTRAHAMHGDKTKEETFEAEGQLMTEDGNSETGLRQLKDVCRQLGVGSSGVLNLAEFGSVCAYIGMGDFKDQEMSELFSRMDADKDGYISLSELINGLPPTSTFPSSSAASSLRSGSRSRGTTPRSRSHSRSQSRSRGDERGGTPARNNTPAQFVSGDFAGLFSSLDSSYDGFAKAEDIVDFWEGLGITNGSDILLSLGFNPHGKVKLSDLTTALDQELTNPSAPEPVHHAALICYQQEVRHLKSVVDQSQEENKKVKLDLSEANARNTLLAREVDERHAQLDQSWETKLLTVDQRYQEQVKSLQTELDKEREAGAAQAARLRGQLEEAQSRASHEEQKLAERVARGQKDISRLEKELLESCDQQQTLAKQNEQLKNDLHQKLDLVDRSTVAEDHKQELMELQQQLDRKQEETKKLKDDNDELLAQLEEVRQKHQAVQRQGQTIDSARSTSTPTQSRIPVMRGSDVTTKPHRAGSVSSVDMSETEEEDNISVASARGLKSHPRGKRPKLGGSTQSLDIMDFMEVPSLSKELSQQQAEEMLERERKDMEQRYRLEVTNLEEKHNTERNKILGNFQQEKEWLLEEQKIKEETALAEQLKDLQTAFAQEKQEMVQKHESEKNYMQHRHKQEVESLHDRLSEAESHIESSEKVEHIVQKLEAQLAQCQDELGDLENQKSELGIQLRQQEVTLRHEFEEERRNLADRFSRELEQRQMSHRYQMEQLFSKGAESLTGKLRDDFLSLVRKHTEEEVGRSQAAILNQLQQDRSGIAAALEHEKSQIFEAAENQKLELMQKYETEISSLRTELGQLRIQVEAEKQAIAEAAQRNAEANEQASQEVVHNLRREMEAELVLELDKIKETFESEKRELETQKTLLEDELGELQGSLEAERKKTEEMNALKETLKMLRAEKKEVEGMVEGMKEKLFQAYRQKGMENADWESRLQDVKVEGRKIGVEEGISKGREEGKAQGHMEGYSEGFSAGRKEGYEEGKKDGETSMSRSQEELQRQIESLKGDKSVLENRLTQEWERANRVTQQALDRDQLKSSFDQLLGEKHNLEARHQEMVAALQQEYAAEKAHLMEEIRRLETQRLQLQANRAAVEAHMGAVQQELEMTQQDVKKLDAQEDTETSHDLPVGESALQEQMTLLSYQLKEAQTAQHELGHLKAEYEALLQDKNDLEQTVHKLRSRTSEDDAAKIKSQTAQIKTLKEEKEKIQALLDESSDQLVKASTSMALAQSKFVRELESMKQKSRNSAEIENYTQLQISLVEHQRLVITLQDTLREREALVEKVIKDGEDEVQRISQLMEARLKEAQSRLDISQEQLLKHKEKSKQMRNTTNRRVLVLKDLYMENADLLKSLAESEEKRRSSERIGRKVTEKCETYKRTIDRLCHTLSR</sequence>
<dbReference type="Gene3D" id="1.10.238.10">
    <property type="entry name" value="EF-hand"/>
    <property type="match status" value="1"/>
</dbReference>
<keyword evidence="6" id="KW-0175">Coiled coil</keyword>
<dbReference type="GeneID" id="101861027"/>
<evidence type="ECO:0000256" key="3">
    <source>
        <dbReference type="ARBA" id="ARBA00022553"/>
    </source>
</evidence>
<reference evidence="10" key="1">
    <citation type="submission" date="2025-08" db="UniProtKB">
        <authorList>
            <consortium name="RefSeq"/>
        </authorList>
    </citation>
    <scope>IDENTIFICATION</scope>
</reference>
<evidence type="ECO:0000256" key="1">
    <source>
        <dbReference type="ARBA" id="ARBA00004300"/>
    </source>
</evidence>
<evidence type="ECO:0000256" key="5">
    <source>
        <dbReference type="ARBA" id="ARBA00023212"/>
    </source>
</evidence>
<dbReference type="RefSeq" id="XP_005092892.2">
    <property type="nucleotide sequence ID" value="XM_005092835.3"/>
</dbReference>
<dbReference type="Proteomes" id="UP000694888">
    <property type="component" value="Unplaced"/>
</dbReference>
<feature type="region of interest" description="Disordered" evidence="7">
    <location>
        <begin position="472"/>
        <end position="553"/>
    </location>
</feature>
<dbReference type="PROSITE" id="PS50222">
    <property type="entry name" value="EF_HAND_2"/>
    <property type="match status" value="1"/>
</dbReference>
<keyword evidence="5" id="KW-0206">Cytoskeleton</keyword>
<accession>A0ABM0JG34</accession>
<evidence type="ECO:0000256" key="4">
    <source>
        <dbReference type="ARBA" id="ARBA00022837"/>
    </source>
</evidence>
<dbReference type="InterPro" id="IPR011992">
    <property type="entry name" value="EF-hand-dom_pair"/>
</dbReference>
<keyword evidence="2" id="KW-0963">Cytoplasm</keyword>
<feature type="compositionally biased region" description="Basic and acidic residues" evidence="7">
    <location>
        <begin position="1019"/>
        <end position="1049"/>
    </location>
</feature>
<feature type="region of interest" description="Disordered" evidence="7">
    <location>
        <begin position="140"/>
        <end position="193"/>
    </location>
</feature>
<evidence type="ECO:0000256" key="2">
    <source>
        <dbReference type="ARBA" id="ARBA00022490"/>
    </source>
</evidence>
<feature type="region of interest" description="Disordered" evidence="7">
    <location>
        <begin position="1"/>
        <end position="54"/>
    </location>
</feature>
<dbReference type="PANTHER" id="PTHR18905">
    <property type="entry name" value="NINEIN"/>
    <property type="match status" value="1"/>
</dbReference>
<gene>
    <name evidence="10" type="primary">LOC101861027</name>
</gene>
<feature type="compositionally biased region" description="Polar residues" evidence="7">
    <location>
        <begin position="475"/>
        <end position="497"/>
    </location>
</feature>
<feature type="coiled-coil region" evidence="6">
    <location>
        <begin position="588"/>
        <end position="720"/>
    </location>
</feature>
<name>A0ABM0JG34_APLCA</name>
<feature type="coiled-coil region" evidence="6">
    <location>
        <begin position="334"/>
        <end position="397"/>
    </location>
</feature>
<keyword evidence="9" id="KW-1185">Reference proteome</keyword>
<evidence type="ECO:0000313" key="10">
    <source>
        <dbReference type="RefSeq" id="XP_005092892.2"/>
    </source>
</evidence>
<keyword evidence="4" id="KW-0106">Calcium</keyword>
<comment type="subcellular location">
    <subcellularLocation>
        <location evidence="1">Cytoplasm</location>
        <location evidence="1">Cytoskeleton</location>
        <location evidence="1">Microtubule organizing center</location>
        <location evidence="1">Centrosome</location>
    </subcellularLocation>
</comment>
<feature type="compositionally biased region" description="Low complexity" evidence="7">
    <location>
        <begin position="140"/>
        <end position="165"/>
    </location>
</feature>
<feature type="coiled-coil region" evidence="6">
    <location>
        <begin position="1339"/>
        <end position="1401"/>
    </location>
</feature>
<feature type="compositionally biased region" description="Basic and acidic residues" evidence="7">
    <location>
        <begin position="998"/>
        <end position="1007"/>
    </location>
</feature>
<feature type="domain" description="EF-hand" evidence="8">
    <location>
        <begin position="109"/>
        <end position="144"/>
    </location>
</feature>
<feature type="compositionally biased region" description="Basic and acidic residues" evidence="7">
    <location>
        <begin position="1"/>
        <end position="13"/>
    </location>
</feature>
<proteinExistence type="predicted"/>
<dbReference type="SUPFAM" id="SSF47473">
    <property type="entry name" value="EF-hand"/>
    <property type="match status" value="1"/>
</dbReference>
<evidence type="ECO:0000256" key="6">
    <source>
        <dbReference type="SAM" id="Coils"/>
    </source>
</evidence>
<evidence type="ECO:0000256" key="7">
    <source>
        <dbReference type="SAM" id="MobiDB-lite"/>
    </source>
</evidence>
<dbReference type="SMART" id="SM00054">
    <property type="entry name" value="EFh"/>
    <property type="match status" value="1"/>
</dbReference>
<feature type="compositionally biased region" description="Basic residues" evidence="7">
    <location>
        <begin position="35"/>
        <end position="46"/>
    </location>
</feature>
<feature type="region of interest" description="Disordered" evidence="7">
    <location>
        <begin position="998"/>
        <end position="1049"/>
    </location>
</feature>
<dbReference type="InterPro" id="IPR018247">
    <property type="entry name" value="EF_Hand_1_Ca_BS"/>
</dbReference>
<dbReference type="PROSITE" id="PS00018">
    <property type="entry name" value="EF_HAND_1"/>
    <property type="match status" value="1"/>
</dbReference>
<feature type="coiled-coil region" evidence="6">
    <location>
        <begin position="830"/>
        <end position="961"/>
    </location>
</feature>
<keyword evidence="3" id="KW-0597">Phosphoprotein</keyword>
<dbReference type="InterPro" id="IPR002048">
    <property type="entry name" value="EF_hand_dom"/>
</dbReference>